<sequence length="189" mass="20220">MAGTTFSHTFEEAGTFPYFCMVHPWMEGIVNVGTAEVTTTSTPQPELISEKPAEESQVSVSLDHEISGGQVTSMTADGSQNSVIIEVDSTDDGQITVTLPRDVVDATIGDEDDEFFVLVDNEEVAFEETKTSTDRTLTIEVPAGTETIEIIGTFAIPEFGTIAAMILGIAIVSIIAITAKTKLSVMPRI</sequence>
<reference evidence="1 2" key="1">
    <citation type="journal article" date="2020" name="Appl. Environ. Microbiol.">
        <title>Genomic Characteristics of a Novel Species of Ammonia-Oxidizing Archaea from the Jiulong River Estuary.</title>
        <authorList>
            <person name="Zou D."/>
            <person name="Wan R."/>
            <person name="Han L."/>
            <person name="Xu M.N."/>
            <person name="Liu Y."/>
            <person name="Liu H."/>
            <person name="Kao S.J."/>
            <person name="Li M."/>
        </authorList>
    </citation>
    <scope>NUCLEOTIDE SEQUENCE [LARGE SCALE GENOMIC DNA]</scope>
    <source>
        <strain evidence="1">W1bin1</strain>
    </source>
</reference>
<gene>
    <name evidence="1" type="ORF">H2B03_01150</name>
</gene>
<dbReference type="EMBL" id="JACEMZ010000002">
    <property type="protein sequence ID" value="MBA4451774.1"/>
    <property type="molecule type" value="Genomic_DNA"/>
</dbReference>
<protein>
    <submittedName>
        <fullName evidence="1">PEFG-CTERM sorting domain-containing protein</fullName>
    </submittedName>
</protein>
<accession>A0AC60VWH9</accession>
<proteinExistence type="predicted"/>
<dbReference type="Proteomes" id="UP000559653">
    <property type="component" value="Unassembled WGS sequence"/>
</dbReference>
<evidence type="ECO:0000313" key="2">
    <source>
        <dbReference type="Proteomes" id="UP000559653"/>
    </source>
</evidence>
<comment type="caution">
    <text evidence="1">The sequence shown here is derived from an EMBL/GenBank/DDBJ whole genome shotgun (WGS) entry which is preliminary data.</text>
</comment>
<evidence type="ECO:0000313" key="1">
    <source>
        <dbReference type="EMBL" id="MBA4451774.1"/>
    </source>
</evidence>
<name>A0AC60VWH9_9ARCH</name>
<organism evidence="1 2">
    <name type="scientific">Candidatus Nitrosomaritimum aestuariumsis</name>
    <dbReference type="NCBI Taxonomy" id="3342354"/>
    <lineage>
        <taxon>Archaea</taxon>
        <taxon>Nitrososphaerota</taxon>
        <taxon>Nitrososphaeria</taxon>
        <taxon>Nitrosopumilales</taxon>
        <taxon>Nitrosopumilaceae</taxon>
        <taxon>Candidatus Nitrosomaritimum</taxon>
    </lineage>
</organism>